<feature type="region of interest" description="Disordered" evidence="1">
    <location>
        <begin position="696"/>
        <end position="727"/>
    </location>
</feature>
<organism evidence="3 4">
    <name type="scientific">Ranitomeya imitator</name>
    <name type="common">mimic poison frog</name>
    <dbReference type="NCBI Taxonomy" id="111125"/>
    <lineage>
        <taxon>Eukaryota</taxon>
        <taxon>Metazoa</taxon>
        <taxon>Chordata</taxon>
        <taxon>Craniata</taxon>
        <taxon>Vertebrata</taxon>
        <taxon>Euteleostomi</taxon>
        <taxon>Amphibia</taxon>
        <taxon>Batrachia</taxon>
        <taxon>Anura</taxon>
        <taxon>Neobatrachia</taxon>
        <taxon>Hyloidea</taxon>
        <taxon>Dendrobatidae</taxon>
        <taxon>Dendrobatinae</taxon>
        <taxon>Ranitomeya</taxon>
    </lineage>
</organism>
<gene>
    <name evidence="3" type="ORF">RIMI_LOCUS21851449</name>
</gene>
<keyword evidence="4" id="KW-1185">Reference proteome</keyword>
<feature type="region of interest" description="Disordered" evidence="1">
    <location>
        <begin position="225"/>
        <end position="258"/>
    </location>
</feature>
<feature type="region of interest" description="Disordered" evidence="1">
    <location>
        <begin position="860"/>
        <end position="900"/>
    </location>
</feature>
<dbReference type="InterPro" id="IPR043444">
    <property type="entry name" value="TESPA1-like"/>
</dbReference>
<dbReference type="Pfam" id="PF14722">
    <property type="entry name" value="KRAP_IP3R_bind"/>
    <property type="match status" value="1"/>
</dbReference>
<feature type="compositionally biased region" description="Basic and acidic residues" evidence="1">
    <location>
        <begin position="288"/>
        <end position="306"/>
    </location>
</feature>
<dbReference type="Proteomes" id="UP001176940">
    <property type="component" value="Unassembled WGS sequence"/>
</dbReference>
<feature type="compositionally biased region" description="Polar residues" evidence="1">
    <location>
        <begin position="131"/>
        <end position="141"/>
    </location>
</feature>
<feature type="domain" description="ITPR-interacting" evidence="2">
    <location>
        <begin position="9"/>
        <end position="169"/>
    </location>
</feature>
<feature type="region of interest" description="Disordered" evidence="1">
    <location>
        <begin position="131"/>
        <end position="156"/>
    </location>
</feature>
<evidence type="ECO:0000313" key="4">
    <source>
        <dbReference type="Proteomes" id="UP001176940"/>
    </source>
</evidence>
<evidence type="ECO:0000256" key="1">
    <source>
        <dbReference type="SAM" id="MobiDB-lite"/>
    </source>
</evidence>
<feature type="region of interest" description="Disordered" evidence="1">
    <location>
        <begin position="288"/>
        <end position="311"/>
    </location>
</feature>
<dbReference type="SMART" id="SM01257">
    <property type="entry name" value="KRAP_IP3R_bind"/>
    <property type="match status" value="1"/>
</dbReference>
<accession>A0ABN9MRR1</accession>
<dbReference type="PANTHER" id="PTHR17469:SF11">
    <property type="entry name" value="PROTEIN ITPRID2"/>
    <property type="match status" value="1"/>
</dbReference>
<feature type="compositionally biased region" description="Polar residues" evidence="1">
    <location>
        <begin position="873"/>
        <end position="887"/>
    </location>
</feature>
<sequence>MLAKDRRLQFHQKGRSMNSTGSGKSSATVSSVSELLDLYEEDPEEILYNLGFGRDEPDIASKIPSRFFNNSSLAHGIDIKVFLNAQMQRLELENPNYALTSRFRQIKVLTDVANAFSSLYSQVSGTPLQQIGSSKSLTSPATVEAKPAPLTRSSSQTAARLMETLSKLNLCGTRSLGEASNSPSLEDKGTHLNFNDDESNKNDQKVLKTFKKTSSPALATVKEEAPSSLVTDSNVLDGSVVPKENGVLPPSSNSSTNAQQTVTNLNQCDVCIVDSLTKDLSVSTDQDCEHYLPEKEPSTSTPDRELSATNPSIDNLKKQDKDSFELEETILMHFAYFSIHNGVNDLLKNSVTMWIFGRNAEILQMEAHLFHSPPPPNRFSTERSKMHAISLHEIASTLLELLKAICTFKLLTKLGFKSMKIAECLVGPKIEALFLWSWAAITSAYLRLTASFIPRKGKAFGTMPGLKVTCQLEKCYLPADLDLICCASSRTYPLGSKISFLQKAVYCWCEISEILDFAGTIKRSLKFALKSCKERNIDIFYSDVIALTCGLLSFEALSQETFLLQSAEEEPHQLTPLCHLALEKIGKENLLRTASQHSDSSGFAEDTSGDCLLTNSLPVQDSLQAMGSSADSYDSETTVTSIGEDLRTPLALDQSGSIDLDEEFLTPIDLGRKPFFSEKDLDTFIIKVEVANGQNEELKSSEDLNSAAEDTRDLSEEDSDLQTECTADSELDVNSEYESISYTTHHISEGLDSFPEYDRFPGLGSSDSRSLDRVNVALQRAQKKTFGSEVADSRTGRSMITSKDLLHRRLKFSNSGYPLRRTQSLPSPLLSPVRVVSKVNIVLNSGKATVCSPPSFSYKYTPEEDELSEQTEEPNTTSKSRVLTSPGSDARDAQKSGMGQIAEDQIRRPQSCNAHAPSHRSQSSCSLHSLQSEWHDRPLCEHARAWSTHSVPNFSGASCGSLMSPFSFPLIRDLATGLFTDLVLGALYR</sequence>
<protein>
    <recommendedName>
        <fullName evidence="2">ITPR-interacting domain-containing protein</fullName>
    </recommendedName>
</protein>
<proteinExistence type="predicted"/>
<evidence type="ECO:0000313" key="3">
    <source>
        <dbReference type="EMBL" id="CAJ0966973.1"/>
    </source>
</evidence>
<feature type="region of interest" description="Disordered" evidence="1">
    <location>
        <begin position="176"/>
        <end position="200"/>
    </location>
</feature>
<feature type="compositionally biased region" description="Acidic residues" evidence="1">
    <location>
        <begin position="863"/>
        <end position="872"/>
    </location>
</feature>
<feature type="compositionally biased region" description="Acidic residues" evidence="1">
    <location>
        <begin position="715"/>
        <end position="727"/>
    </location>
</feature>
<dbReference type="EMBL" id="CAUEEQ010077936">
    <property type="protein sequence ID" value="CAJ0966973.1"/>
    <property type="molecule type" value="Genomic_DNA"/>
</dbReference>
<comment type="caution">
    <text evidence="3">The sequence shown here is derived from an EMBL/GenBank/DDBJ whole genome shotgun (WGS) entry which is preliminary data.</text>
</comment>
<name>A0ABN9MRR1_9NEOB</name>
<dbReference type="PANTHER" id="PTHR17469">
    <property type="entry name" value="SPERM SPECIFIC ANTIGEN 2-RELATED"/>
    <property type="match status" value="1"/>
</dbReference>
<evidence type="ECO:0000259" key="2">
    <source>
        <dbReference type="SMART" id="SM01257"/>
    </source>
</evidence>
<dbReference type="InterPro" id="IPR029325">
    <property type="entry name" value="ITPR-bd"/>
</dbReference>
<reference evidence="3" key="1">
    <citation type="submission" date="2023-07" db="EMBL/GenBank/DDBJ databases">
        <authorList>
            <person name="Stuckert A."/>
        </authorList>
    </citation>
    <scope>NUCLEOTIDE SEQUENCE</scope>
</reference>